<name>A0A8H2K815_9MICO</name>
<gene>
    <name evidence="1" type="ORF">FB472_2189</name>
</gene>
<sequence>MDTGFALLLMAALVLSVLFSLLQQRTYSRATKRLGTSFIGAKDHFLVSGRGKGFLRGAIVLMVVDSSTTKIVAAEAMVGGTVLAYFKPRPELLGDLDTAVLRTSEKKMTEAVDYATKQYWVTYKNNAAAAARK</sequence>
<organism evidence="1 2">
    <name type="scientific">Rhodoglobus vestalii</name>
    <dbReference type="NCBI Taxonomy" id="193384"/>
    <lineage>
        <taxon>Bacteria</taxon>
        <taxon>Bacillati</taxon>
        <taxon>Actinomycetota</taxon>
        <taxon>Actinomycetes</taxon>
        <taxon>Micrococcales</taxon>
        <taxon>Microbacteriaceae</taxon>
        <taxon>Rhodoglobus</taxon>
    </lineage>
</organism>
<keyword evidence="2" id="KW-1185">Reference proteome</keyword>
<dbReference type="EMBL" id="VFRA01000001">
    <property type="protein sequence ID" value="TQO20553.1"/>
    <property type="molecule type" value="Genomic_DNA"/>
</dbReference>
<dbReference type="Proteomes" id="UP000316560">
    <property type="component" value="Unassembled WGS sequence"/>
</dbReference>
<dbReference type="InterPro" id="IPR009693">
    <property type="entry name" value="Glucitol_operon_activator"/>
</dbReference>
<evidence type="ECO:0000313" key="2">
    <source>
        <dbReference type="Proteomes" id="UP000316560"/>
    </source>
</evidence>
<reference evidence="1 2" key="1">
    <citation type="submission" date="2019-06" db="EMBL/GenBank/DDBJ databases">
        <title>Sequencing the genomes of 1000 actinobacteria strains.</title>
        <authorList>
            <person name="Klenk H.-P."/>
        </authorList>
    </citation>
    <scope>NUCLEOTIDE SEQUENCE [LARGE SCALE GENOMIC DNA]</scope>
    <source>
        <strain evidence="1 2">DSM 21947</strain>
    </source>
</reference>
<comment type="caution">
    <text evidence="1">The sequence shown here is derived from an EMBL/GenBank/DDBJ whole genome shotgun (WGS) entry which is preliminary data.</text>
</comment>
<proteinExistence type="predicted"/>
<dbReference type="RefSeq" id="WP_170192082.1">
    <property type="nucleotide sequence ID" value="NZ_VFRA01000001.1"/>
</dbReference>
<dbReference type="Pfam" id="PF06923">
    <property type="entry name" value="GutM"/>
    <property type="match status" value="1"/>
</dbReference>
<dbReference type="AlphaFoldDB" id="A0A8H2K815"/>
<evidence type="ECO:0000313" key="1">
    <source>
        <dbReference type="EMBL" id="TQO20553.1"/>
    </source>
</evidence>
<accession>A0A8H2K815</accession>
<protein>
    <submittedName>
        <fullName evidence="1">Glucitol operon activator protein GutM</fullName>
    </submittedName>
</protein>